<evidence type="ECO:0000313" key="2">
    <source>
        <dbReference type="Proteomes" id="UP001479290"/>
    </source>
</evidence>
<comment type="caution">
    <text evidence="1">The sequence shown here is derived from an EMBL/GenBank/DDBJ whole genome shotgun (WGS) entry which is preliminary data.</text>
</comment>
<name>A0AAW1YUP9_CULAL</name>
<sequence>EKWLSATVIERKGPVSYLVQDGQRRRTVNVDHSLPGNVAEGSPLHGVLEIPNPVVNVDDIGAMNIPSASDPPCQFLSQRLLEMQRTVLQEV</sequence>
<accession>A0AAW1YUP9</accession>
<dbReference type="Proteomes" id="UP001479290">
    <property type="component" value="Unassembled WGS sequence"/>
</dbReference>
<keyword evidence="2" id="KW-1185">Reference proteome</keyword>
<protein>
    <submittedName>
        <fullName evidence="1">Uncharacterized protein</fullName>
    </submittedName>
</protein>
<reference evidence="1 2" key="1">
    <citation type="submission" date="2024-05" db="EMBL/GenBank/DDBJ databases">
        <title>A high-quality chromosomal-level genome assembly of Topmouth culter (Culter alburnus).</title>
        <authorList>
            <person name="Zhao H."/>
        </authorList>
    </citation>
    <scope>NUCLEOTIDE SEQUENCE [LARGE SCALE GENOMIC DNA]</scope>
    <source>
        <strain evidence="1">CATC2023</strain>
        <tissue evidence="1">Muscle</tissue>
    </source>
</reference>
<gene>
    <name evidence="1" type="ORF">ABG768_016906</name>
</gene>
<evidence type="ECO:0000313" key="1">
    <source>
        <dbReference type="EMBL" id="KAK9952876.1"/>
    </source>
</evidence>
<dbReference type="AlphaFoldDB" id="A0AAW1YUP9"/>
<dbReference type="EMBL" id="JAWDJR010000023">
    <property type="protein sequence ID" value="KAK9952876.1"/>
    <property type="molecule type" value="Genomic_DNA"/>
</dbReference>
<proteinExistence type="predicted"/>
<organism evidence="1 2">
    <name type="scientific">Culter alburnus</name>
    <name type="common">Topmouth culter</name>
    <dbReference type="NCBI Taxonomy" id="194366"/>
    <lineage>
        <taxon>Eukaryota</taxon>
        <taxon>Metazoa</taxon>
        <taxon>Chordata</taxon>
        <taxon>Craniata</taxon>
        <taxon>Vertebrata</taxon>
        <taxon>Euteleostomi</taxon>
        <taxon>Actinopterygii</taxon>
        <taxon>Neopterygii</taxon>
        <taxon>Teleostei</taxon>
        <taxon>Ostariophysi</taxon>
        <taxon>Cypriniformes</taxon>
        <taxon>Xenocyprididae</taxon>
        <taxon>Xenocypridinae</taxon>
        <taxon>Culter</taxon>
    </lineage>
</organism>
<feature type="non-terminal residue" evidence="1">
    <location>
        <position position="1"/>
    </location>
</feature>
<feature type="non-terminal residue" evidence="1">
    <location>
        <position position="91"/>
    </location>
</feature>